<evidence type="ECO:0000256" key="1">
    <source>
        <dbReference type="SAM" id="Phobius"/>
    </source>
</evidence>
<accession>A0A0J9WFC5</accession>
<protein>
    <recommendedName>
        <fullName evidence="4">Variable surface protein Vir35</fullName>
    </recommendedName>
</protein>
<sequence length="285" mass="33253">MVLLSNCYLCKSVKFTGILKNVTFIFLMLTLHSNNNGDTFLKFLQCKYKQNNELNINFSRLLAKNELQREVKYTDKMEKWSHERVGKRRGNINHMSTYSQLNVKKTNNLDAYMNIYKKRYAKKKGFAKLDCYCEKKVFDKIHYMEKIAENLQNDEKSFRKFIFKKYGIGLIIFALLPLLGFIVPFLFGGDDNAPIPLCYSGCKHHPPTDTGKQAHLKTRYLTSLPKDSWHIIEKINIVYVSLSILLFLSVIIYALIKVIKYQKLKSGKGKMGLKEYCVFCKDVFV</sequence>
<dbReference type="EMBL" id="KQ235194">
    <property type="protein sequence ID" value="KNA02169.1"/>
    <property type="molecule type" value="Genomic_DNA"/>
</dbReference>
<name>A0A0J9WFC5_PLAVI</name>
<keyword evidence="1" id="KW-0472">Membrane</keyword>
<dbReference type="Pfam" id="PF12420">
    <property type="entry name" value="DUF3671"/>
    <property type="match status" value="1"/>
</dbReference>
<feature type="transmembrane region" description="Helical" evidence="1">
    <location>
        <begin position="237"/>
        <end position="256"/>
    </location>
</feature>
<keyword evidence="1" id="KW-1133">Transmembrane helix</keyword>
<dbReference type="Proteomes" id="UP000053239">
    <property type="component" value="Unassembled WGS sequence"/>
</dbReference>
<reference evidence="2 3" key="1">
    <citation type="submission" date="2011-09" db="EMBL/GenBank/DDBJ databases">
        <title>The Genome Sequence of Plasmodium vivax North Korean.</title>
        <authorList>
            <consortium name="The Broad Institute Genome Sequencing Platform"/>
            <consortium name="The Broad Institute Genome Sequencing Center for Infectious Disease"/>
            <person name="Neafsey D."/>
            <person name="Carlton J."/>
            <person name="Barnwell J."/>
            <person name="Collins W."/>
            <person name="Escalante A."/>
            <person name="Mullikin J."/>
            <person name="Saul A."/>
            <person name="Guigo R."/>
            <person name="Camara F."/>
            <person name="Young S.K."/>
            <person name="Zeng Q."/>
            <person name="Gargeya S."/>
            <person name="Fitzgerald M."/>
            <person name="Haas B."/>
            <person name="Abouelleil A."/>
            <person name="Alvarado L."/>
            <person name="Arachchi H.M."/>
            <person name="Berlin A."/>
            <person name="Brown A."/>
            <person name="Chapman S.B."/>
            <person name="Chen Z."/>
            <person name="Dunbar C."/>
            <person name="Freedman E."/>
            <person name="Gearin G."/>
            <person name="Gellesch M."/>
            <person name="Goldberg J."/>
            <person name="Griggs A."/>
            <person name="Gujja S."/>
            <person name="Heiman D."/>
            <person name="Howarth C."/>
            <person name="Larson L."/>
            <person name="Lui A."/>
            <person name="MacDonald P.J.P."/>
            <person name="Montmayeur A."/>
            <person name="Murphy C."/>
            <person name="Neiman D."/>
            <person name="Pearson M."/>
            <person name="Priest M."/>
            <person name="Roberts A."/>
            <person name="Saif S."/>
            <person name="Shea T."/>
            <person name="Shenoy N."/>
            <person name="Sisk P."/>
            <person name="Stolte C."/>
            <person name="Sykes S."/>
            <person name="Wortman J."/>
            <person name="Nusbaum C."/>
            <person name="Birren B."/>
        </authorList>
    </citation>
    <scope>NUCLEOTIDE SEQUENCE [LARGE SCALE GENOMIC DNA]</scope>
    <source>
        <strain evidence="2 3">North Korean</strain>
    </source>
</reference>
<gene>
    <name evidence="2" type="ORF">PVNG_05510</name>
</gene>
<dbReference type="AlphaFoldDB" id="A0A0J9WFC5"/>
<keyword evidence="1" id="KW-0812">Transmembrane</keyword>
<proteinExistence type="predicted"/>
<dbReference type="InterPro" id="IPR022139">
    <property type="entry name" value="Fam-L/Fam-M-like_plasmodium"/>
</dbReference>
<evidence type="ECO:0000313" key="3">
    <source>
        <dbReference type="Proteomes" id="UP000053239"/>
    </source>
</evidence>
<organism evidence="2 3">
    <name type="scientific">Plasmodium vivax North Korean</name>
    <dbReference type="NCBI Taxonomy" id="1035514"/>
    <lineage>
        <taxon>Eukaryota</taxon>
        <taxon>Sar</taxon>
        <taxon>Alveolata</taxon>
        <taxon>Apicomplexa</taxon>
        <taxon>Aconoidasida</taxon>
        <taxon>Haemosporida</taxon>
        <taxon>Plasmodiidae</taxon>
        <taxon>Plasmodium</taxon>
        <taxon>Plasmodium (Plasmodium)</taxon>
    </lineage>
</organism>
<evidence type="ECO:0000313" key="2">
    <source>
        <dbReference type="EMBL" id="KNA02169.1"/>
    </source>
</evidence>
<feature type="transmembrane region" description="Helical" evidence="1">
    <location>
        <begin position="166"/>
        <end position="187"/>
    </location>
</feature>
<evidence type="ECO:0008006" key="4">
    <source>
        <dbReference type="Google" id="ProtNLM"/>
    </source>
</evidence>